<dbReference type="AlphaFoldDB" id="A0A9X2FBM2"/>
<dbReference type="Proteomes" id="UP001155241">
    <property type="component" value="Unassembled WGS sequence"/>
</dbReference>
<sequence>MPRKQEPPTPITDALRDAINSSPLSFAALERETGVLRQVLMKFARGEAGMRLDSADKLAVYFGLEFCPRKDR</sequence>
<evidence type="ECO:0000313" key="1">
    <source>
        <dbReference type="EMBL" id="MCO6045905.1"/>
    </source>
</evidence>
<organism evidence="1 2">
    <name type="scientific">Aeoliella straminimaris</name>
    <dbReference type="NCBI Taxonomy" id="2954799"/>
    <lineage>
        <taxon>Bacteria</taxon>
        <taxon>Pseudomonadati</taxon>
        <taxon>Planctomycetota</taxon>
        <taxon>Planctomycetia</taxon>
        <taxon>Pirellulales</taxon>
        <taxon>Lacipirellulaceae</taxon>
        <taxon>Aeoliella</taxon>
    </lineage>
</organism>
<protein>
    <submittedName>
        <fullName evidence="1">Uncharacterized protein</fullName>
    </submittedName>
</protein>
<dbReference type="EMBL" id="JAMXLR010000062">
    <property type="protein sequence ID" value="MCO6045905.1"/>
    <property type="molecule type" value="Genomic_DNA"/>
</dbReference>
<accession>A0A9X2FBM2</accession>
<evidence type="ECO:0000313" key="2">
    <source>
        <dbReference type="Proteomes" id="UP001155241"/>
    </source>
</evidence>
<reference evidence="1" key="1">
    <citation type="submission" date="2022-06" db="EMBL/GenBank/DDBJ databases">
        <title>Aeoliella straminimaris, a novel planctomycete from sediments.</title>
        <authorList>
            <person name="Vitorino I.R."/>
            <person name="Lage O.M."/>
        </authorList>
    </citation>
    <scope>NUCLEOTIDE SEQUENCE</scope>
    <source>
        <strain evidence="1">ICT_H6.2</strain>
    </source>
</reference>
<comment type="caution">
    <text evidence="1">The sequence shown here is derived from an EMBL/GenBank/DDBJ whole genome shotgun (WGS) entry which is preliminary data.</text>
</comment>
<gene>
    <name evidence="1" type="ORF">NG895_18555</name>
</gene>
<name>A0A9X2FBM2_9BACT</name>
<keyword evidence="2" id="KW-1185">Reference proteome</keyword>
<proteinExistence type="predicted"/>
<dbReference type="RefSeq" id="WP_252854021.1">
    <property type="nucleotide sequence ID" value="NZ_JAMXLR010000062.1"/>
</dbReference>